<sequence>MSQTEMQHTDSISSNENDAIDTKKTKSRRPANTAFRQQRLKAWQPILTPKTVLPLFFAVGIIFAPIGGLLIWASSMVEEISIDYTDCYNQSPVNSANVTFPPSSNTFDDVPTDRVSKYFKASNPSALAPSWAHSFRNTSYDPENPHNTTVCSIQFEIENEIGPSVLLYYRLTNFYQNHRRYVKSEDPSQLKGTFRSNDSIDASDCDPLKLNGKGKAYYPCGLIANSVFNDTFSQLQRLNPASGQSDYYNMTNKGIAWDSDKELFKKTAYTNDQVAPPPNWQVRYPNGYNDDTPIPDLSQDEGFMVWMRTAGLPTFSKLAMRNDDDSMTVARYQIDIDDNFNVTAYGGTKAILISTTTVMGGKNPFLGIAYVVVGGICIVLGTLFTATHLIKPRKLGDHTYLTWNNEGGGTATATGRSARPGEA</sequence>
<evidence type="ECO:0000256" key="8">
    <source>
        <dbReference type="SAM" id="Phobius"/>
    </source>
</evidence>
<evidence type="ECO:0000256" key="5">
    <source>
        <dbReference type="ARBA" id="ARBA00023136"/>
    </source>
</evidence>
<dbReference type="PANTHER" id="PTHR10926">
    <property type="entry name" value="CELL CYCLE CONTROL PROTEIN 50"/>
    <property type="match status" value="1"/>
</dbReference>
<feature type="region of interest" description="Disordered" evidence="7">
    <location>
        <begin position="1"/>
        <end position="33"/>
    </location>
</feature>
<evidence type="ECO:0000256" key="2">
    <source>
        <dbReference type="ARBA" id="ARBA00009457"/>
    </source>
</evidence>
<accession>A0ABR3TQB1</accession>
<comment type="caution">
    <text evidence="9">The sequence shown here is derived from an EMBL/GenBank/DDBJ whole genome shotgun (WGS) entry which is preliminary data.</text>
</comment>
<evidence type="ECO:0000256" key="1">
    <source>
        <dbReference type="ARBA" id="ARBA00004141"/>
    </source>
</evidence>
<keyword evidence="3 8" id="KW-0812">Transmembrane</keyword>
<dbReference type="Proteomes" id="UP001521184">
    <property type="component" value="Unassembled WGS sequence"/>
</dbReference>
<comment type="subcellular location">
    <subcellularLocation>
        <location evidence="1">Membrane</location>
        <topology evidence="1">Multi-pass membrane protein</topology>
    </subcellularLocation>
</comment>
<dbReference type="PIRSF" id="PIRSF015840">
    <property type="entry name" value="DUF284_TM_euk"/>
    <property type="match status" value="1"/>
</dbReference>
<gene>
    <name evidence="9" type="primary">LEM3</name>
    <name evidence="9" type="ORF">SLS58_005561</name>
</gene>
<feature type="transmembrane region" description="Helical" evidence="8">
    <location>
        <begin position="51"/>
        <end position="73"/>
    </location>
</feature>
<keyword evidence="4 8" id="KW-1133">Transmembrane helix</keyword>
<feature type="compositionally biased region" description="Polar residues" evidence="7">
    <location>
        <begin position="1"/>
        <end position="17"/>
    </location>
</feature>
<evidence type="ECO:0000256" key="6">
    <source>
        <dbReference type="PIRNR" id="PIRNR015840"/>
    </source>
</evidence>
<name>A0ABR3TQB1_9PEZI</name>
<comment type="similarity">
    <text evidence="2 6">Belongs to the CDC50/LEM3 family.</text>
</comment>
<keyword evidence="5 6" id="KW-0472">Membrane</keyword>
<proteinExistence type="inferred from homology"/>
<evidence type="ECO:0000313" key="9">
    <source>
        <dbReference type="EMBL" id="KAL1642221.1"/>
    </source>
</evidence>
<feature type="transmembrane region" description="Helical" evidence="8">
    <location>
        <begin position="365"/>
        <end position="386"/>
    </location>
</feature>
<dbReference type="Pfam" id="PF03381">
    <property type="entry name" value="CDC50"/>
    <property type="match status" value="1"/>
</dbReference>
<dbReference type="InterPro" id="IPR005045">
    <property type="entry name" value="CDC50/LEM3_fam"/>
</dbReference>
<dbReference type="PANTHER" id="PTHR10926:SF0">
    <property type="entry name" value="CDC50, ISOFORM A"/>
    <property type="match status" value="1"/>
</dbReference>
<dbReference type="EMBL" id="JAKEKT020000034">
    <property type="protein sequence ID" value="KAL1642221.1"/>
    <property type="molecule type" value="Genomic_DNA"/>
</dbReference>
<organism evidence="9 10">
    <name type="scientific">Diplodia intermedia</name>
    <dbReference type="NCBI Taxonomy" id="856260"/>
    <lineage>
        <taxon>Eukaryota</taxon>
        <taxon>Fungi</taxon>
        <taxon>Dikarya</taxon>
        <taxon>Ascomycota</taxon>
        <taxon>Pezizomycotina</taxon>
        <taxon>Dothideomycetes</taxon>
        <taxon>Dothideomycetes incertae sedis</taxon>
        <taxon>Botryosphaeriales</taxon>
        <taxon>Botryosphaeriaceae</taxon>
        <taxon>Diplodia</taxon>
    </lineage>
</organism>
<evidence type="ECO:0000256" key="7">
    <source>
        <dbReference type="SAM" id="MobiDB-lite"/>
    </source>
</evidence>
<evidence type="ECO:0000256" key="3">
    <source>
        <dbReference type="ARBA" id="ARBA00022692"/>
    </source>
</evidence>
<evidence type="ECO:0000313" key="10">
    <source>
        <dbReference type="Proteomes" id="UP001521184"/>
    </source>
</evidence>
<keyword evidence="10" id="KW-1185">Reference proteome</keyword>
<reference evidence="9 10" key="1">
    <citation type="journal article" date="2023" name="Plant Dis.">
        <title>First Report of Diplodia intermedia Causing Canker and Dieback Diseases on Apple Trees in Canada.</title>
        <authorList>
            <person name="Ellouze W."/>
            <person name="Ilyukhin E."/>
            <person name="Sulman M."/>
            <person name="Ali S."/>
        </authorList>
    </citation>
    <scope>NUCLEOTIDE SEQUENCE [LARGE SCALE GENOMIC DNA]</scope>
    <source>
        <strain evidence="9 10">M45-28</strain>
    </source>
</reference>
<protein>
    <submittedName>
        <fullName evidence="9">Alkylphosphocholine resistance protein lem3</fullName>
    </submittedName>
</protein>
<evidence type="ECO:0000256" key="4">
    <source>
        <dbReference type="ARBA" id="ARBA00022989"/>
    </source>
</evidence>